<organism evidence="1 2">
    <name type="scientific">Kangiella aquimarina</name>
    <dbReference type="NCBI Taxonomy" id="261965"/>
    <lineage>
        <taxon>Bacteria</taxon>
        <taxon>Pseudomonadati</taxon>
        <taxon>Pseudomonadota</taxon>
        <taxon>Gammaproteobacteria</taxon>
        <taxon>Kangiellales</taxon>
        <taxon>Kangiellaceae</taxon>
        <taxon>Kangiella</taxon>
    </lineage>
</organism>
<reference evidence="1 2" key="1">
    <citation type="submission" date="2023-11" db="EMBL/GenBank/DDBJ databases">
        <title>MicrobeMod: A computational toolkit for identifying prokaryotic methylation and restriction-modification with nanopore sequencing.</title>
        <authorList>
            <person name="Crits-Christoph A."/>
            <person name="Kang S.C."/>
            <person name="Lee H."/>
            <person name="Ostrov N."/>
        </authorList>
    </citation>
    <scope>NUCLEOTIDE SEQUENCE [LARGE SCALE GENOMIC DNA]</scope>
    <source>
        <strain evidence="1 2">DSMZ 16071</strain>
    </source>
</reference>
<keyword evidence="2" id="KW-1185">Reference proteome</keyword>
<name>A0ABZ0X447_9GAMM</name>
<gene>
    <name evidence="1" type="ORF">SR900_00470</name>
</gene>
<dbReference type="PROSITE" id="PS51257">
    <property type="entry name" value="PROKAR_LIPOPROTEIN"/>
    <property type="match status" value="1"/>
</dbReference>
<dbReference type="Proteomes" id="UP001324185">
    <property type="component" value="Chromosome"/>
</dbReference>
<accession>A0ABZ0X447</accession>
<evidence type="ECO:0008006" key="3">
    <source>
        <dbReference type="Google" id="ProtNLM"/>
    </source>
</evidence>
<evidence type="ECO:0000313" key="2">
    <source>
        <dbReference type="Proteomes" id="UP001324185"/>
    </source>
</evidence>
<evidence type="ECO:0000313" key="1">
    <source>
        <dbReference type="EMBL" id="WQG85370.1"/>
    </source>
</evidence>
<dbReference type="EMBL" id="CP140158">
    <property type="protein sequence ID" value="WQG85370.1"/>
    <property type="molecule type" value="Genomic_DNA"/>
</dbReference>
<proteinExistence type="predicted"/>
<protein>
    <recommendedName>
        <fullName evidence="3">DUF4825 domain-containing protein</fullName>
    </recommendedName>
</protein>
<dbReference type="RefSeq" id="WP_018623352.1">
    <property type="nucleotide sequence ID" value="NZ_CP140158.1"/>
</dbReference>
<sequence length="170" mass="19503">MLKLIQTILIFSLFLASSCKDGRTDDHRLVSLKDVLENPREFAGQRVHLAGYVHQDDFFGSSPRLYIDKEQVENLDNPNMDTPLSLKLLPFDGFDENILKCTDRTVSVYGVLFLSKDLGLILHLEEGIKEFYGEAAGEFCYKTIDKIPEETIKELMKFYEAASKYRGRKI</sequence>